<dbReference type="EMBL" id="LCNV01000009">
    <property type="protein sequence ID" value="KKU64331.1"/>
    <property type="molecule type" value="Genomic_DNA"/>
</dbReference>
<dbReference type="AlphaFoldDB" id="A0A0G1S4L1"/>
<evidence type="ECO:0000256" key="1">
    <source>
        <dbReference type="ARBA" id="ARBA00023235"/>
    </source>
</evidence>
<reference evidence="2 3" key="1">
    <citation type="journal article" date="2015" name="Nature">
        <title>rRNA introns, odd ribosomes, and small enigmatic genomes across a large radiation of phyla.</title>
        <authorList>
            <person name="Brown C.T."/>
            <person name="Hug L.A."/>
            <person name="Thomas B.C."/>
            <person name="Sharon I."/>
            <person name="Castelle C.J."/>
            <person name="Singh A."/>
            <person name="Wilkins M.J."/>
            <person name="Williams K.H."/>
            <person name="Banfield J.F."/>
        </authorList>
    </citation>
    <scope>NUCLEOTIDE SEQUENCE [LARGE SCALE GENOMIC DNA]</scope>
</reference>
<dbReference type="NCBIfam" id="NF003302">
    <property type="entry name" value="PRK04302.1"/>
    <property type="match status" value="1"/>
</dbReference>
<dbReference type="PROSITE" id="PS51440">
    <property type="entry name" value="TIM_2"/>
    <property type="match status" value="1"/>
</dbReference>
<protein>
    <submittedName>
        <fullName evidence="2">Triosephosphate isomerase</fullName>
    </submittedName>
</protein>
<keyword evidence="1 2" id="KW-0413">Isomerase</keyword>
<dbReference type="InterPro" id="IPR013785">
    <property type="entry name" value="Aldolase_TIM"/>
</dbReference>
<dbReference type="Proteomes" id="UP000034364">
    <property type="component" value="Unassembled WGS sequence"/>
</dbReference>
<dbReference type="SUPFAM" id="SSF51351">
    <property type="entry name" value="Triosephosphate isomerase (TIM)"/>
    <property type="match status" value="1"/>
</dbReference>
<organism evidence="2 3">
    <name type="scientific">Candidatus Amesbacteria bacterium GW2011_GWA1_47_16</name>
    <dbReference type="NCBI Taxonomy" id="1618353"/>
    <lineage>
        <taxon>Bacteria</taxon>
        <taxon>Candidatus Amesiibacteriota</taxon>
    </lineage>
</organism>
<proteinExistence type="predicted"/>
<evidence type="ECO:0000313" key="2">
    <source>
        <dbReference type="EMBL" id="KKU64331.1"/>
    </source>
</evidence>
<dbReference type="InterPro" id="IPR000652">
    <property type="entry name" value="Triosephosphate_isomerase"/>
</dbReference>
<dbReference type="InterPro" id="IPR035990">
    <property type="entry name" value="TIM_sf"/>
</dbReference>
<dbReference type="GO" id="GO:0004807">
    <property type="term" value="F:triose-phosphate isomerase activity"/>
    <property type="evidence" value="ECO:0007669"/>
    <property type="project" value="InterPro"/>
</dbReference>
<accession>A0A0G1S4L1</accession>
<dbReference type="Gene3D" id="3.20.20.70">
    <property type="entry name" value="Aldolase class I"/>
    <property type="match status" value="1"/>
</dbReference>
<sequence length="215" mass="22899">MIIVNFKTYKEATGNRAVELAAMCRRVAQEENIRIIAVPQLVDLKDCVAAGVECWVQHIDAVGQGKNTGRVTREAVEEAGATGTLLSHSEHKINEDALKWILEETAGMAFQTCVCAGDAQEARKAAGMKPNYILYEPPELVGSAEKSVSTEKQEVIGEVVKAAGAVPVLIGAGVKSAEDIRVGLKLGAKGAGLASNLVLAQDPEYVLRELVKGFK</sequence>
<gene>
    <name evidence="2" type="ORF">UX87_C0009G0013</name>
</gene>
<comment type="caution">
    <text evidence="2">The sequence shown here is derived from an EMBL/GenBank/DDBJ whole genome shotgun (WGS) entry which is preliminary data.</text>
</comment>
<evidence type="ECO:0000313" key="3">
    <source>
        <dbReference type="Proteomes" id="UP000034364"/>
    </source>
</evidence>
<dbReference type="Pfam" id="PF00121">
    <property type="entry name" value="TIM"/>
    <property type="match status" value="1"/>
</dbReference>
<name>A0A0G1S4L1_9BACT</name>